<dbReference type="EMBL" id="MU266384">
    <property type="protein sequence ID" value="KAH7926366.1"/>
    <property type="molecule type" value="Genomic_DNA"/>
</dbReference>
<reference evidence="1" key="1">
    <citation type="journal article" date="2021" name="New Phytol.">
        <title>Evolutionary innovations through gain and loss of genes in the ectomycorrhizal Boletales.</title>
        <authorList>
            <person name="Wu G."/>
            <person name="Miyauchi S."/>
            <person name="Morin E."/>
            <person name="Kuo A."/>
            <person name="Drula E."/>
            <person name="Varga T."/>
            <person name="Kohler A."/>
            <person name="Feng B."/>
            <person name="Cao Y."/>
            <person name="Lipzen A."/>
            <person name="Daum C."/>
            <person name="Hundley H."/>
            <person name="Pangilinan J."/>
            <person name="Johnson J."/>
            <person name="Barry K."/>
            <person name="LaButti K."/>
            <person name="Ng V."/>
            <person name="Ahrendt S."/>
            <person name="Min B."/>
            <person name="Choi I.G."/>
            <person name="Park H."/>
            <person name="Plett J.M."/>
            <person name="Magnuson J."/>
            <person name="Spatafora J.W."/>
            <person name="Nagy L.G."/>
            <person name="Henrissat B."/>
            <person name="Grigoriev I.V."/>
            <person name="Yang Z.L."/>
            <person name="Xu J."/>
            <person name="Martin F.M."/>
        </authorList>
    </citation>
    <scope>NUCLEOTIDE SEQUENCE</scope>
    <source>
        <strain evidence="1">KUC20120723A-06</strain>
    </source>
</reference>
<organism evidence="1 2">
    <name type="scientific">Leucogyrophana mollusca</name>
    <dbReference type="NCBI Taxonomy" id="85980"/>
    <lineage>
        <taxon>Eukaryota</taxon>
        <taxon>Fungi</taxon>
        <taxon>Dikarya</taxon>
        <taxon>Basidiomycota</taxon>
        <taxon>Agaricomycotina</taxon>
        <taxon>Agaricomycetes</taxon>
        <taxon>Agaricomycetidae</taxon>
        <taxon>Boletales</taxon>
        <taxon>Boletales incertae sedis</taxon>
        <taxon>Leucogyrophana</taxon>
    </lineage>
</organism>
<sequence length="787" mass="86579">MDKASSVLAALDAGKLPTQLQINALIDWTLHNILDAEGTLPGTLSEPGKIIAKGSSDVLHAYKQFGTNKNGDNLLQQAIWHLSQGEPARLDIDMPTEEATSDAHALRAALRTLIQVLWTNVAGESTFLLSDFASFARLAAADFAEAVEVQAARAKEGLREVEEEVQQGERDALGRKMEEEAEGEGDARVEFERTMDTVKGVGSKAIGAGQSVKASAEDTANRTSTRLQDAYLKICERAQNDKEYHNALSTLFDIASKWVNKTLDTAADVNQSTALDTFIDDPTEEKHVFQALHTVRALIERLAGEKSLDDLFAKIRLCAVDVRQDEDLKAWFNDFFGHVRQSLDDPGYEPREKHRELVARWKELLDADSDKGRKWKSDVDAFRAELRAFEQGVKKDADVQRVKRAHERFGKEVERGVGTGGQAGLQFAMDQASWFWQDMFNVYAQRILGVLKDIPIPRTEYVDPDVEFVLENLDISSLSLLPGHVYIRNITDVDISAPAGGTTTTAFGTLTHIRLQALQLSLKEVSFFYKDKTATIGPSDFTGLMAFTLPTQGVDIDLKIRLIPNTPAGLAERLRKGRFFELERVEVSVARDITLEVKESNHAVLASVFKPVIVLRFREALERTLEEQLRGLLGLLDGVGYDVGRRREVFGDTGLGSGAALVAAVWSEVGRLRRESGGEGLMEGWRVTGTGVVKDVGGEGEAKLAMGAEPQILSGDKRGPLGTNSQPLAERMPGVVEAGKSALGAGKGAYQSGKEGVKRVKTFKESVERKRREEDLKSGWESRAFDV</sequence>
<evidence type="ECO:0000313" key="1">
    <source>
        <dbReference type="EMBL" id="KAH7926366.1"/>
    </source>
</evidence>
<accession>A0ACB8BLK1</accession>
<proteinExistence type="predicted"/>
<name>A0ACB8BLK1_9AGAM</name>
<evidence type="ECO:0000313" key="2">
    <source>
        <dbReference type="Proteomes" id="UP000790709"/>
    </source>
</evidence>
<comment type="caution">
    <text evidence="1">The sequence shown here is derived from an EMBL/GenBank/DDBJ whole genome shotgun (WGS) entry which is preliminary data.</text>
</comment>
<dbReference type="Proteomes" id="UP000790709">
    <property type="component" value="Unassembled WGS sequence"/>
</dbReference>
<gene>
    <name evidence="1" type="ORF">BV22DRAFT_1009273</name>
</gene>
<protein>
    <submittedName>
        <fullName evidence="1">Uncharacterized protein</fullName>
    </submittedName>
</protein>
<keyword evidence="2" id="KW-1185">Reference proteome</keyword>